<keyword evidence="1" id="KW-0479">Metal-binding</keyword>
<feature type="compositionally biased region" description="Acidic residues" evidence="4">
    <location>
        <begin position="34"/>
        <end position="53"/>
    </location>
</feature>
<dbReference type="InterPro" id="IPR051051">
    <property type="entry name" value="E3_ubiq-ligase_TRIM/RNF"/>
</dbReference>
<feature type="compositionally biased region" description="Basic and acidic residues" evidence="4">
    <location>
        <begin position="370"/>
        <end position="386"/>
    </location>
</feature>
<evidence type="ECO:0000313" key="8">
    <source>
        <dbReference type="Proteomes" id="UP000327493"/>
    </source>
</evidence>
<evidence type="ECO:0000259" key="6">
    <source>
        <dbReference type="Pfam" id="PF25600"/>
    </source>
</evidence>
<feature type="region of interest" description="Disordered" evidence="4">
    <location>
        <begin position="30"/>
        <end position="53"/>
    </location>
</feature>
<name>A0A5J5DMQ7_9PERO</name>
<evidence type="ECO:0000256" key="1">
    <source>
        <dbReference type="ARBA" id="ARBA00022723"/>
    </source>
</evidence>
<feature type="non-terminal residue" evidence="7">
    <location>
        <position position="1"/>
    </location>
</feature>
<dbReference type="Proteomes" id="UP000327493">
    <property type="component" value="Chromosome 2"/>
</dbReference>
<reference evidence="7 8" key="1">
    <citation type="submission" date="2019-08" db="EMBL/GenBank/DDBJ databases">
        <title>A chromosome-level genome assembly, high-density linkage maps, and genome scans reveal the genomic architecture of hybrid incompatibilities underlying speciation via character displacement in darters (Percidae: Etheostominae).</title>
        <authorList>
            <person name="Moran R.L."/>
            <person name="Catchen J.M."/>
            <person name="Fuller R.C."/>
        </authorList>
    </citation>
    <scope>NUCLEOTIDE SEQUENCE [LARGE SCALE GENOMIC DNA]</scope>
    <source>
        <strain evidence="7">EspeVRDwgs_2016</strain>
        <tissue evidence="7">Muscle</tissue>
    </source>
</reference>
<dbReference type="EMBL" id="VOFY01000002">
    <property type="protein sequence ID" value="KAA8594489.1"/>
    <property type="molecule type" value="Genomic_DNA"/>
</dbReference>
<dbReference type="GO" id="GO:0008270">
    <property type="term" value="F:zinc ion binding"/>
    <property type="evidence" value="ECO:0007669"/>
    <property type="project" value="UniProtKB-KW"/>
</dbReference>
<keyword evidence="3" id="KW-0862">Zinc</keyword>
<keyword evidence="8" id="KW-1185">Reference proteome</keyword>
<dbReference type="PANTHER" id="PTHR25465">
    <property type="entry name" value="B-BOX DOMAIN CONTAINING"/>
    <property type="match status" value="1"/>
</dbReference>
<evidence type="ECO:0000313" key="7">
    <source>
        <dbReference type="EMBL" id="KAA8594489.1"/>
    </source>
</evidence>
<feature type="compositionally biased region" description="Basic residues" evidence="4">
    <location>
        <begin position="416"/>
        <end position="425"/>
    </location>
</feature>
<sequence length="425" mass="47733">CRTHFATKPELKKNTVLSTVVETFNLRTSKSEVDLEETSEDSDEAEEEDEEEEDVIRCDTCMEAEASQTCLTCMASFCEEHLRPHRENPKFSVHQLIEPVGDLSERICPDHHKLMELFCSQHGRPICSLCLQQIEKTENVMFQINDMQRKLKDAATKRKTAYAAVYQQMRDMLAQEEREAQREVDGELELCQTKLRDFMKRLTENMDNMTKAREDVNSLLSESQTVAFLQASFDLPRVAKFEPHTPRINLDSKKVTAAQAFSAALKEHLTDLLKQPVDARLLKLKPDDKAVPVLAPASTGSQPEFEVPEPPPPPPMSHSPACPPMRPYYQPVPVYVGGGFQPSHAGWNPTHHPQGPYRGPRFTGGQKTNKKSDGSHKPSQKQDKGPKPKSGGNNPGAKGSASTKKDNPKSHPSEKTKHHPRPKTK</sequence>
<dbReference type="Pfam" id="PF00643">
    <property type="entry name" value="zf-B_box"/>
    <property type="match status" value="1"/>
</dbReference>
<dbReference type="InterPro" id="IPR058030">
    <property type="entry name" value="TRIM8/14/16/25/29/45/65_CC"/>
</dbReference>
<gene>
    <name evidence="7" type="ORF">FQN60_011624</name>
</gene>
<feature type="compositionally biased region" description="Basic and acidic residues" evidence="4">
    <location>
        <begin position="403"/>
        <end position="415"/>
    </location>
</feature>
<evidence type="ECO:0000256" key="4">
    <source>
        <dbReference type="SAM" id="MobiDB-lite"/>
    </source>
</evidence>
<organism evidence="7 8">
    <name type="scientific">Etheostoma spectabile</name>
    <name type="common">orangethroat darter</name>
    <dbReference type="NCBI Taxonomy" id="54343"/>
    <lineage>
        <taxon>Eukaryota</taxon>
        <taxon>Metazoa</taxon>
        <taxon>Chordata</taxon>
        <taxon>Craniata</taxon>
        <taxon>Vertebrata</taxon>
        <taxon>Euteleostomi</taxon>
        <taxon>Actinopterygii</taxon>
        <taxon>Neopterygii</taxon>
        <taxon>Teleostei</taxon>
        <taxon>Neoteleostei</taxon>
        <taxon>Acanthomorphata</taxon>
        <taxon>Eupercaria</taxon>
        <taxon>Perciformes</taxon>
        <taxon>Percoidei</taxon>
        <taxon>Percidae</taxon>
        <taxon>Etheostomatinae</taxon>
        <taxon>Etheostoma</taxon>
    </lineage>
</organism>
<feature type="compositionally biased region" description="Low complexity" evidence="4">
    <location>
        <begin position="388"/>
        <end position="402"/>
    </location>
</feature>
<evidence type="ECO:0000259" key="5">
    <source>
        <dbReference type="Pfam" id="PF00643"/>
    </source>
</evidence>
<feature type="region of interest" description="Disordered" evidence="4">
    <location>
        <begin position="345"/>
        <end position="425"/>
    </location>
</feature>
<dbReference type="CDD" id="cd19776">
    <property type="entry name" value="Bbox2_TRIM25_C-IV"/>
    <property type="match status" value="1"/>
</dbReference>
<evidence type="ECO:0000256" key="3">
    <source>
        <dbReference type="ARBA" id="ARBA00022833"/>
    </source>
</evidence>
<dbReference type="Gene3D" id="4.10.830.40">
    <property type="match status" value="1"/>
</dbReference>
<evidence type="ECO:0000256" key="2">
    <source>
        <dbReference type="ARBA" id="ARBA00022771"/>
    </source>
</evidence>
<dbReference type="InterPro" id="IPR000315">
    <property type="entry name" value="Znf_B-box"/>
</dbReference>
<keyword evidence="2" id="KW-0863">Zinc-finger</keyword>
<feature type="compositionally biased region" description="Pro residues" evidence="4">
    <location>
        <begin position="308"/>
        <end position="319"/>
    </location>
</feature>
<feature type="region of interest" description="Disordered" evidence="4">
    <location>
        <begin position="293"/>
        <end position="319"/>
    </location>
</feature>
<dbReference type="AlphaFoldDB" id="A0A5J5DMQ7"/>
<dbReference type="PANTHER" id="PTHR25465:SF77">
    <property type="entry name" value="E3 UBIQUITIN_ISG15 LIGASE TRIM25"/>
    <property type="match status" value="1"/>
</dbReference>
<dbReference type="Pfam" id="PF25600">
    <property type="entry name" value="TRIM_CC"/>
    <property type="match status" value="1"/>
</dbReference>
<feature type="domain" description="TRIM8/14/16/25/29/45/65 coiled-coil region" evidence="6">
    <location>
        <begin position="134"/>
        <end position="275"/>
    </location>
</feature>
<comment type="caution">
    <text evidence="7">The sequence shown here is derived from an EMBL/GenBank/DDBJ whole genome shotgun (WGS) entry which is preliminary data.</text>
</comment>
<proteinExistence type="predicted"/>
<dbReference type="Gene3D" id="3.30.160.60">
    <property type="entry name" value="Classic Zinc Finger"/>
    <property type="match status" value="1"/>
</dbReference>
<dbReference type="SUPFAM" id="SSF57845">
    <property type="entry name" value="B-box zinc-binding domain"/>
    <property type="match status" value="1"/>
</dbReference>
<feature type="domain" description="B box-type" evidence="5">
    <location>
        <begin position="105"/>
        <end position="132"/>
    </location>
</feature>
<protein>
    <submittedName>
        <fullName evidence="7">Uncharacterized protein</fullName>
    </submittedName>
</protein>
<accession>A0A5J5DMQ7</accession>